<evidence type="ECO:0000313" key="2">
    <source>
        <dbReference type="Proteomes" id="UP000324748"/>
    </source>
</evidence>
<accession>A0A5B0LUQ3</accession>
<proteinExistence type="predicted"/>
<comment type="caution">
    <text evidence="1">The sequence shown here is derived from an EMBL/GenBank/DDBJ whole genome shotgun (WGS) entry which is preliminary data.</text>
</comment>
<keyword evidence="2" id="KW-1185">Reference proteome</keyword>
<organism evidence="1 2">
    <name type="scientific">Puccinia graminis f. sp. tritici</name>
    <dbReference type="NCBI Taxonomy" id="56615"/>
    <lineage>
        <taxon>Eukaryota</taxon>
        <taxon>Fungi</taxon>
        <taxon>Dikarya</taxon>
        <taxon>Basidiomycota</taxon>
        <taxon>Pucciniomycotina</taxon>
        <taxon>Pucciniomycetes</taxon>
        <taxon>Pucciniales</taxon>
        <taxon>Pucciniaceae</taxon>
        <taxon>Puccinia</taxon>
    </lineage>
</organism>
<reference evidence="1 2" key="1">
    <citation type="submission" date="2019-05" db="EMBL/GenBank/DDBJ databases">
        <title>Emergence of the Ug99 lineage of the wheat stem rust pathogen through somatic hybridization.</title>
        <authorList>
            <person name="Li F."/>
            <person name="Upadhyaya N.M."/>
            <person name="Sperschneider J."/>
            <person name="Matny O."/>
            <person name="Nguyen-Phuc H."/>
            <person name="Mago R."/>
            <person name="Raley C."/>
            <person name="Miller M.E."/>
            <person name="Silverstein K.A.T."/>
            <person name="Henningsen E."/>
            <person name="Hirsch C.D."/>
            <person name="Visser B."/>
            <person name="Pretorius Z.A."/>
            <person name="Steffenson B.J."/>
            <person name="Schwessinger B."/>
            <person name="Dodds P.N."/>
            <person name="Figueroa M."/>
        </authorList>
    </citation>
    <scope>NUCLEOTIDE SEQUENCE [LARGE SCALE GENOMIC DNA]</scope>
    <source>
        <strain evidence="1">21-0</strain>
    </source>
</reference>
<sequence>MKLSCSVTWWSEGGYWRLDSPLLYLRGWQLHSSLVRTFGWRPTDFQTAEKSNGDEATTSMHL</sequence>
<dbReference type="AlphaFoldDB" id="A0A5B0LUQ3"/>
<evidence type="ECO:0000313" key="1">
    <source>
        <dbReference type="EMBL" id="KAA1067418.1"/>
    </source>
</evidence>
<dbReference type="EMBL" id="VSWC01000184">
    <property type="protein sequence ID" value="KAA1067418.1"/>
    <property type="molecule type" value="Genomic_DNA"/>
</dbReference>
<gene>
    <name evidence="1" type="ORF">PGT21_004599</name>
</gene>
<dbReference type="Proteomes" id="UP000324748">
    <property type="component" value="Unassembled WGS sequence"/>
</dbReference>
<protein>
    <submittedName>
        <fullName evidence="1">Uncharacterized protein</fullName>
    </submittedName>
</protein>
<name>A0A5B0LUQ3_PUCGR</name>